<keyword evidence="2" id="KW-1003">Cell membrane</keyword>
<dbReference type="AlphaFoldDB" id="A0AAP6JFX0"/>
<name>A0AAP6JFX0_9GAMM</name>
<dbReference type="GO" id="GO:0005436">
    <property type="term" value="F:sodium:phosphate symporter activity"/>
    <property type="evidence" value="ECO:0007669"/>
    <property type="project" value="InterPro"/>
</dbReference>
<sequence length="544" mass="57845">MNLFLVLNFIGGIGLFLLGMRLMTEGLKVAAGDALRHILGFATRSRIRGLASGALITSLVQSSSAVIFATIGFVNAGIIGLSQAVGVIYGANLGTTATTWLVSVVGLEFSLKAFALPFIGVGVFLRILARYGQWRAMGDAIAGFGIFFLGLDVLTDMFRETGPMLTPAVESEGVLLLLLHLLAGFVMTVIMQSSSAALAVILTAASGGLLGLPGAAAMMIGANLGTTSTAVFASLAATPNARRVAASHVIFNLLEATILFLAFGFLLGLVQWLAAAVGMGHSMAVSLAFFHSIGKLIGLAAIWPLTGLMVDALGRYFRPVAGSLARPQFLDEAVLSTPSLGLRAVDRELNRSLVAASHLFHDAIAAKRPDPARLTRTQGDLRTLLDSINDALQGLSADDMKSRQKEALPQVLRATRYLEELSERALELDELARRLPSRCPVEDPDTAPLLTALARDLKPERLTETGLDPVFDERYQVVKSELLSAGAAKRMSSRQMSEWLDYFSILRRAVKTAGRARLHARAFSQALDDEAAPAETTASAGENA</sequence>
<feature type="transmembrane region" description="Helical" evidence="6">
    <location>
        <begin position="65"/>
        <end position="89"/>
    </location>
</feature>
<evidence type="ECO:0000256" key="2">
    <source>
        <dbReference type="ARBA" id="ARBA00022475"/>
    </source>
</evidence>
<feature type="transmembrane region" description="Helical" evidence="6">
    <location>
        <begin position="109"/>
        <end position="129"/>
    </location>
</feature>
<dbReference type="GO" id="GO:0044341">
    <property type="term" value="P:sodium-dependent phosphate transport"/>
    <property type="evidence" value="ECO:0007669"/>
    <property type="project" value="InterPro"/>
</dbReference>
<evidence type="ECO:0000256" key="6">
    <source>
        <dbReference type="SAM" id="Phobius"/>
    </source>
</evidence>
<comment type="caution">
    <text evidence="7">The sequence shown here is derived from an EMBL/GenBank/DDBJ whole genome shotgun (WGS) entry which is preliminary data.</text>
</comment>
<evidence type="ECO:0000313" key="8">
    <source>
        <dbReference type="Proteomes" id="UP001302316"/>
    </source>
</evidence>
<feature type="transmembrane region" description="Helical" evidence="6">
    <location>
        <begin position="287"/>
        <end position="310"/>
    </location>
</feature>
<evidence type="ECO:0000256" key="3">
    <source>
        <dbReference type="ARBA" id="ARBA00022692"/>
    </source>
</evidence>
<protein>
    <submittedName>
        <fullName evidence="7">Na/Pi symporter</fullName>
    </submittedName>
</protein>
<accession>A0AAP6JFX0</accession>
<evidence type="ECO:0000256" key="1">
    <source>
        <dbReference type="ARBA" id="ARBA00004651"/>
    </source>
</evidence>
<dbReference type="Proteomes" id="UP001302316">
    <property type="component" value="Unassembled WGS sequence"/>
</dbReference>
<evidence type="ECO:0000256" key="5">
    <source>
        <dbReference type="ARBA" id="ARBA00023136"/>
    </source>
</evidence>
<dbReference type="InterPro" id="IPR003841">
    <property type="entry name" value="Na/Pi_transpt"/>
</dbReference>
<feature type="transmembrane region" description="Helical" evidence="6">
    <location>
        <begin position="249"/>
        <end position="275"/>
    </location>
</feature>
<feature type="transmembrane region" description="Helical" evidence="6">
    <location>
        <begin position="136"/>
        <end position="154"/>
    </location>
</feature>
<dbReference type="GO" id="GO:0005886">
    <property type="term" value="C:plasma membrane"/>
    <property type="evidence" value="ECO:0007669"/>
    <property type="project" value="UniProtKB-SubCell"/>
</dbReference>
<keyword evidence="4 6" id="KW-1133">Transmembrane helix</keyword>
<proteinExistence type="predicted"/>
<organism evidence="7 8">
    <name type="scientific">Natronospira elongata</name>
    <dbReference type="NCBI Taxonomy" id="3110268"/>
    <lineage>
        <taxon>Bacteria</taxon>
        <taxon>Pseudomonadati</taxon>
        <taxon>Pseudomonadota</taxon>
        <taxon>Gammaproteobacteria</taxon>
        <taxon>Natronospirales</taxon>
        <taxon>Natronospiraceae</taxon>
        <taxon>Natronospira</taxon>
    </lineage>
</organism>
<feature type="transmembrane region" description="Helical" evidence="6">
    <location>
        <begin position="196"/>
        <end position="212"/>
    </location>
</feature>
<keyword evidence="5 6" id="KW-0472">Membrane</keyword>
<comment type="subcellular location">
    <subcellularLocation>
        <location evidence="1">Cell membrane</location>
        <topology evidence="1">Multi-pass membrane protein</topology>
    </subcellularLocation>
</comment>
<gene>
    <name evidence="7" type="ORF">VCB98_08605</name>
</gene>
<feature type="transmembrane region" description="Helical" evidence="6">
    <location>
        <begin position="174"/>
        <end position="191"/>
    </location>
</feature>
<dbReference type="PANTHER" id="PTHR10010">
    <property type="entry name" value="SOLUTE CARRIER FAMILY 34 SODIUM PHOSPHATE , MEMBER 2-RELATED"/>
    <property type="match status" value="1"/>
</dbReference>
<dbReference type="RefSeq" id="WP_346051738.1">
    <property type="nucleotide sequence ID" value="NZ_JAYGII010000016.1"/>
</dbReference>
<dbReference type="PANTHER" id="PTHR10010:SF46">
    <property type="entry name" value="SODIUM-DEPENDENT PHOSPHATE TRANSPORT PROTEIN 2B"/>
    <property type="match status" value="1"/>
</dbReference>
<dbReference type="Pfam" id="PF02690">
    <property type="entry name" value="Na_Pi_cotrans"/>
    <property type="match status" value="2"/>
</dbReference>
<dbReference type="EMBL" id="JAYGII010000016">
    <property type="protein sequence ID" value="MEA5445877.1"/>
    <property type="molecule type" value="Genomic_DNA"/>
</dbReference>
<evidence type="ECO:0000313" key="7">
    <source>
        <dbReference type="EMBL" id="MEA5445877.1"/>
    </source>
</evidence>
<keyword evidence="3 6" id="KW-0812">Transmembrane</keyword>
<keyword evidence="8" id="KW-1185">Reference proteome</keyword>
<reference evidence="7 8" key="1">
    <citation type="submission" date="2023-12" db="EMBL/GenBank/DDBJ databases">
        <title>Whole-genome sequencing of halo(alkali)philic microorganisms from hypersaline lakes.</title>
        <authorList>
            <person name="Sorokin D.Y."/>
            <person name="Merkel A.Y."/>
            <person name="Messina E."/>
            <person name="Yakimov M."/>
        </authorList>
    </citation>
    <scope>NUCLEOTIDE SEQUENCE [LARGE SCALE GENOMIC DNA]</scope>
    <source>
        <strain evidence="7 8">AB-CW1</strain>
    </source>
</reference>
<dbReference type="NCBIfam" id="NF037997">
    <property type="entry name" value="Na_Pi_symport"/>
    <property type="match status" value="1"/>
</dbReference>
<evidence type="ECO:0000256" key="4">
    <source>
        <dbReference type="ARBA" id="ARBA00022989"/>
    </source>
</evidence>
<feature type="transmembrane region" description="Helical" evidence="6">
    <location>
        <begin position="6"/>
        <end position="23"/>
    </location>
</feature>